<accession>A0A1Y1HZH7</accession>
<evidence type="ECO:0000313" key="3">
    <source>
        <dbReference type="Proteomes" id="UP000054558"/>
    </source>
</evidence>
<dbReference type="AlphaFoldDB" id="A0A1Y1HZH7"/>
<protein>
    <submittedName>
        <fullName evidence="2">Uncharacterized protein</fullName>
    </submittedName>
</protein>
<keyword evidence="3" id="KW-1185">Reference proteome</keyword>
<sequence>MGLETPRGEGDGEGATISFRLRRRKYGRYVLDHSVEPGPHARFLRREQPSSNSTGGLKKEASEPKNQSAAYKVMGRNLEESAMEQPLLPREGL</sequence>
<dbReference type="EMBL" id="DF237123">
    <property type="protein sequence ID" value="GAQ84055.1"/>
    <property type="molecule type" value="Genomic_DNA"/>
</dbReference>
<dbReference type="Proteomes" id="UP000054558">
    <property type="component" value="Unassembled WGS sequence"/>
</dbReference>
<reference evidence="2 3" key="1">
    <citation type="journal article" date="2014" name="Nat. Commun.">
        <title>Klebsormidium flaccidum genome reveals primary factors for plant terrestrial adaptation.</title>
        <authorList>
            <person name="Hori K."/>
            <person name="Maruyama F."/>
            <person name="Fujisawa T."/>
            <person name="Togashi T."/>
            <person name="Yamamoto N."/>
            <person name="Seo M."/>
            <person name="Sato S."/>
            <person name="Yamada T."/>
            <person name="Mori H."/>
            <person name="Tajima N."/>
            <person name="Moriyama T."/>
            <person name="Ikeuchi M."/>
            <person name="Watanabe M."/>
            <person name="Wada H."/>
            <person name="Kobayashi K."/>
            <person name="Saito M."/>
            <person name="Masuda T."/>
            <person name="Sasaki-Sekimoto Y."/>
            <person name="Mashiguchi K."/>
            <person name="Awai K."/>
            <person name="Shimojima M."/>
            <person name="Masuda S."/>
            <person name="Iwai M."/>
            <person name="Nobusawa T."/>
            <person name="Narise T."/>
            <person name="Kondo S."/>
            <person name="Saito H."/>
            <person name="Sato R."/>
            <person name="Murakawa M."/>
            <person name="Ihara Y."/>
            <person name="Oshima-Yamada Y."/>
            <person name="Ohtaka K."/>
            <person name="Satoh M."/>
            <person name="Sonobe K."/>
            <person name="Ishii M."/>
            <person name="Ohtani R."/>
            <person name="Kanamori-Sato M."/>
            <person name="Honoki R."/>
            <person name="Miyazaki D."/>
            <person name="Mochizuki H."/>
            <person name="Umetsu J."/>
            <person name="Higashi K."/>
            <person name="Shibata D."/>
            <person name="Kamiya Y."/>
            <person name="Sato N."/>
            <person name="Nakamura Y."/>
            <person name="Tabata S."/>
            <person name="Ida S."/>
            <person name="Kurokawa K."/>
            <person name="Ohta H."/>
        </authorList>
    </citation>
    <scope>NUCLEOTIDE SEQUENCE [LARGE SCALE GENOMIC DNA]</scope>
    <source>
        <strain evidence="2 3">NIES-2285</strain>
    </source>
</reference>
<organism evidence="2 3">
    <name type="scientific">Klebsormidium nitens</name>
    <name type="common">Green alga</name>
    <name type="synonym">Ulothrix nitens</name>
    <dbReference type="NCBI Taxonomy" id="105231"/>
    <lineage>
        <taxon>Eukaryota</taxon>
        <taxon>Viridiplantae</taxon>
        <taxon>Streptophyta</taxon>
        <taxon>Klebsormidiophyceae</taxon>
        <taxon>Klebsormidiales</taxon>
        <taxon>Klebsormidiaceae</taxon>
        <taxon>Klebsormidium</taxon>
    </lineage>
</organism>
<evidence type="ECO:0000313" key="2">
    <source>
        <dbReference type="EMBL" id="GAQ84055.1"/>
    </source>
</evidence>
<gene>
    <name evidence="2" type="ORF">KFL_001740140</name>
</gene>
<proteinExistence type="predicted"/>
<feature type="region of interest" description="Disordered" evidence="1">
    <location>
        <begin position="37"/>
        <end position="70"/>
    </location>
</feature>
<evidence type="ECO:0000256" key="1">
    <source>
        <dbReference type="SAM" id="MobiDB-lite"/>
    </source>
</evidence>
<name>A0A1Y1HZH7_KLENI</name>